<keyword evidence="3" id="KW-1185">Reference proteome</keyword>
<dbReference type="PANTHER" id="PTHR43591">
    <property type="entry name" value="METHYLTRANSFERASE"/>
    <property type="match status" value="1"/>
</dbReference>
<comment type="caution">
    <text evidence="2">The sequence shown here is derived from an EMBL/GenBank/DDBJ whole genome shotgun (WGS) entry which is preliminary data.</text>
</comment>
<keyword evidence="2" id="KW-0489">Methyltransferase</keyword>
<organism evidence="2 3">
    <name type="scientific">Enhygromyxa salina</name>
    <dbReference type="NCBI Taxonomy" id="215803"/>
    <lineage>
        <taxon>Bacteria</taxon>
        <taxon>Pseudomonadati</taxon>
        <taxon>Myxococcota</taxon>
        <taxon>Polyangia</taxon>
        <taxon>Nannocystales</taxon>
        <taxon>Nannocystaceae</taxon>
        <taxon>Enhygromyxa</taxon>
    </lineage>
</organism>
<dbReference type="GO" id="GO:0032259">
    <property type="term" value="P:methylation"/>
    <property type="evidence" value="ECO:0007669"/>
    <property type="project" value="UniProtKB-KW"/>
</dbReference>
<dbReference type="Pfam" id="PF13649">
    <property type="entry name" value="Methyltransf_25"/>
    <property type="match status" value="1"/>
</dbReference>
<dbReference type="OrthoDB" id="9808140at2"/>
<sequence>MVNSSSPPEPSGLDLSLINHASSWDRVASDYAGFIAEHAGRYAADALRLAKISEHDEVLDVATGPGTLALQAARITRVHALDFSAQMLEALRQQADEQQLANLSLQQGDGQALPYADASFDLGFSMFGLFLFPDRGRGFAELARVLRPGARAVVASWQPQDRIVAFTIVNSELGKEIASPSSGGLALADPDVFEAEMREAGFEVEIHPVVHVLETPSLDALWEGIKRSHVALAIAADQLEPGRFDDLCARIRVRLERELGSGRQEVEMPAWLALGRRR</sequence>
<dbReference type="EMBL" id="PVNK01000068">
    <property type="protein sequence ID" value="PRQ03841.1"/>
    <property type="molecule type" value="Genomic_DNA"/>
</dbReference>
<dbReference type="InterPro" id="IPR029063">
    <property type="entry name" value="SAM-dependent_MTases_sf"/>
</dbReference>
<evidence type="ECO:0000259" key="1">
    <source>
        <dbReference type="Pfam" id="PF13649"/>
    </source>
</evidence>
<evidence type="ECO:0000313" key="2">
    <source>
        <dbReference type="EMBL" id="PRQ03841.1"/>
    </source>
</evidence>
<dbReference type="RefSeq" id="WP_106390697.1">
    <property type="nucleotide sequence ID" value="NZ_PVNK01000068.1"/>
</dbReference>
<dbReference type="AlphaFoldDB" id="A0A2S9YFM2"/>
<dbReference type="InterPro" id="IPR041698">
    <property type="entry name" value="Methyltransf_25"/>
</dbReference>
<keyword evidence="2" id="KW-0808">Transferase</keyword>
<gene>
    <name evidence="2" type="primary">rebM_2</name>
    <name evidence="2" type="ORF">ENSA5_12100</name>
</gene>
<dbReference type="Proteomes" id="UP000237968">
    <property type="component" value="Unassembled WGS sequence"/>
</dbReference>
<dbReference type="EC" id="2.1.1.164" evidence="2"/>
<accession>A0A2S9YFM2</accession>
<dbReference type="SUPFAM" id="SSF53335">
    <property type="entry name" value="S-adenosyl-L-methionine-dependent methyltransferases"/>
    <property type="match status" value="1"/>
</dbReference>
<proteinExistence type="predicted"/>
<dbReference type="GO" id="GO:0102082">
    <property type="term" value="F:demethylrebeccamycin--D-glucose O-methyltransferase activity"/>
    <property type="evidence" value="ECO:0007669"/>
    <property type="project" value="UniProtKB-EC"/>
</dbReference>
<dbReference type="CDD" id="cd02440">
    <property type="entry name" value="AdoMet_MTases"/>
    <property type="match status" value="1"/>
</dbReference>
<reference evidence="2 3" key="1">
    <citation type="submission" date="2018-03" db="EMBL/GenBank/DDBJ databases">
        <title>Draft Genome Sequences of the Obligatory Marine Myxobacteria Enhygromyxa salina SWB005.</title>
        <authorList>
            <person name="Poehlein A."/>
            <person name="Moghaddam J.A."/>
            <person name="Harms H."/>
            <person name="Alanjari M."/>
            <person name="Koenig G.M."/>
            <person name="Daniel R."/>
            <person name="Schaeberle T.F."/>
        </authorList>
    </citation>
    <scope>NUCLEOTIDE SEQUENCE [LARGE SCALE GENOMIC DNA]</scope>
    <source>
        <strain evidence="2 3">SWB005</strain>
    </source>
</reference>
<protein>
    <submittedName>
        <fullName evidence="2">Demethylrebeccamycin-D-glucose O-methyltransferase</fullName>
        <ecNumber evidence="2">2.1.1.164</ecNumber>
    </submittedName>
</protein>
<feature type="domain" description="Methyltransferase" evidence="1">
    <location>
        <begin position="58"/>
        <end position="149"/>
    </location>
</feature>
<name>A0A2S9YFM2_9BACT</name>
<dbReference type="PANTHER" id="PTHR43591:SF24">
    <property type="entry name" value="2-METHOXY-6-POLYPRENYL-1,4-BENZOQUINOL METHYLASE, MITOCHONDRIAL"/>
    <property type="match status" value="1"/>
</dbReference>
<dbReference type="Gene3D" id="3.40.50.150">
    <property type="entry name" value="Vaccinia Virus protein VP39"/>
    <property type="match status" value="1"/>
</dbReference>
<evidence type="ECO:0000313" key="3">
    <source>
        <dbReference type="Proteomes" id="UP000237968"/>
    </source>
</evidence>